<accession>A0A556MYS4</accession>
<dbReference type="InterPro" id="IPR006016">
    <property type="entry name" value="UspA"/>
</dbReference>
<proteinExistence type="inferred from homology"/>
<dbReference type="PANTHER" id="PTHR46268:SF6">
    <property type="entry name" value="UNIVERSAL STRESS PROTEIN UP12"/>
    <property type="match status" value="1"/>
</dbReference>
<sequence length="273" mass="30817">MKTMLVPVDFSQACDNALDYALKFAQKAKLHIHLLNVYDYAFVSTDPYIWVPSSDELVEENLKRLEIMREKIHQQFGKELKVTCHCQPGTVIDTVNAFAEKHHVDLIIMGMQGGGFVSEKIIGSTATSLMRESVCPVMGIGKEVKFHGLDRIVLATDHQDADYKKILKPLKDLIAIFQAHLYVLYVVEPVVKLEEGIVTGLQVMRALEDIPYTEHTLAHDDVASAVSQFVEDKAINMAVIIPRKHSFFYSLFHEPNTKKLAFQTNVPLLALHE</sequence>
<dbReference type="CDD" id="cd00293">
    <property type="entry name" value="USP-like"/>
    <property type="match status" value="1"/>
</dbReference>
<comment type="similarity">
    <text evidence="1">Belongs to the universal stress protein A family.</text>
</comment>
<organism evidence="3 4">
    <name type="scientific">Fluviicola chungangensis</name>
    <dbReference type="NCBI Taxonomy" id="2597671"/>
    <lineage>
        <taxon>Bacteria</taxon>
        <taxon>Pseudomonadati</taxon>
        <taxon>Bacteroidota</taxon>
        <taxon>Flavobacteriia</taxon>
        <taxon>Flavobacteriales</taxon>
        <taxon>Crocinitomicaceae</taxon>
        <taxon>Fluviicola</taxon>
    </lineage>
</organism>
<keyword evidence="4" id="KW-1185">Reference proteome</keyword>
<dbReference type="EMBL" id="VLPL01000004">
    <property type="protein sequence ID" value="TSJ44948.1"/>
    <property type="molecule type" value="Genomic_DNA"/>
</dbReference>
<name>A0A556MYS4_9FLAO</name>
<dbReference type="InterPro" id="IPR014729">
    <property type="entry name" value="Rossmann-like_a/b/a_fold"/>
</dbReference>
<dbReference type="Pfam" id="PF00582">
    <property type="entry name" value="Usp"/>
    <property type="match status" value="1"/>
</dbReference>
<comment type="caution">
    <text evidence="3">The sequence shown here is derived from an EMBL/GenBank/DDBJ whole genome shotgun (WGS) entry which is preliminary data.</text>
</comment>
<dbReference type="Gene3D" id="3.40.50.620">
    <property type="entry name" value="HUPs"/>
    <property type="match status" value="2"/>
</dbReference>
<dbReference type="Proteomes" id="UP000316008">
    <property type="component" value="Unassembled WGS sequence"/>
</dbReference>
<evidence type="ECO:0000313" key="4">
    <source>
        <dbReference type="Proteomes" id="UP000316008"/>
    </source>
</evidence>
<dbReference type="PRINTS" id="PR01438">
    <property type="entry name" value="UNVRSLSTRESS"/>
</dbReference>
<protein>
    <submittedName>
        <fullName evidence="3">Universal stress protein</fullName>
    </submittedName>
</protein>
<dbReference type="PANTHER" id="PTHR46268">
    <property type="entry name" value="STRESS RESPONSE PROTEIN NHAX"/>
    <property type="match status" value="1"/>
</dbReference>
<dbReference type="OrthoDB" id="9788959at2"/>
<dbReference type="RefSeq" id="WP_144333070.1">
    <property type="nucleotide sequence ID" value="NZ_VLPL01000004.1"/>
</dbReference>
<gene>
    <name evidence="3" type="ORF">FO442_10150</name>
</gene>
<evidence type="ECO:0000313" key="3">
    <source>
        <dbReference type="EMBL" id="TSJ44948.1"/>
    </source>
</evidence>
<feature type="domain" description="UspA" evidence="2">
    <location>
        <begin position="1"/>
        <end position="138"/>
    </location>
</feature>
<dbReference type="InterPro" id="IPR006015">
    <property type="entry name" value="Universal_stress_UspA"/>
</dbReference>
<reference evidence="3 4" key="1">
    <citation type="submission" date="2019-07" db="EMBL/GenBank/DDBJ databases">
        <authorList>
            <person name="Huq M.A."/>
        </authorList>
    </citation>
    <scope>NUCLEOTIDE SEQUENCE [LARGE SCALE GENOMIC DNA]</scope>
    <source>
        <strain evidence="3 4">MAH-3</strain>
    </source>
</reference>
<dbReference type="AlphaFoldDB" id="A0A556MYS4"/>
<evidence type="ECO:0000259" key="2">
    <source>
        <dbReference type="Pfam" id="PF00582"/>
    </source>
</evidence>
<evidence type="ECO:0000256" key="1">
    <source>
        <dbReference type="ARBA" id="ARBA00008791"/>
    </source>
</evidence>
<dbReference type="SUPFAM" id="SSF52402">
    <property type="entry name" value="Adenine nucleotide alpha hydrolases-like"/>
    <property type="match status" value="2"/>
</dbReference>